<accession>A0A562LMV6</accession>
<reference evidence="10 11" key="1">
    <citation type="journal article" date="2015" name="Stand. Genomic Sci.">
        <title>Genomic Encyclopedia of Bacterial and Archaeal Type Strains, Phase III: the genomes of soil and plant-associated and newly described type strains.</title>
        <authorList>
            <person name="Whitman W.B."/>
            <person name="Woyke T."/>
            <person name="Klenk H.P."/>
            <person name="Zhou Y."/>
            <person name="Lilburn T.G."/>
            <person name="Beck B.J."/>
            <person name="De Vos P."/>
            <person name="Vandamme P."/>
            <person name="Eisen J.A."/>
            <person name="Garrity G."/>
            <person name="Hugenholtz P."/>
            <person name="Kyrpides N.C."/>
        </authorList>
    </citation>
    <scope>NUCLEOTIDE SEQUENCE [LARGE SCALE GENOMIC DNA]</scope>
    <source>
        <strain evidence="10 11">CGMCC 1.7270</strain>
    </source>
</reference>
<proteinExistence type="predicted"/>
<gene>
    <name evidence="10" type="ORF">IP98_02682</name>
</gene>
<evidence type="ECO:0000256" key="3">
    <source>
        <dbReference type="ARBA" id="ARBA00022741"/>
    </source>
</evidence>
<evidence type="ECO:0000256" key="7">
    <source>
        <dbReference type="ARBA" id="ARBA00023136"/>
    </source>
</evidence>
<evidence type="ECO:0000256" key="8">
    <source>
        <dbReference type="SAM" id="Phobius"/>
    </source>
</evidence>
<dbReference type="InterPro" id="IPR001757">
    <property type="entry name" value="P_typ_ATPase"/>
</dbReference>
<dbReference type="SUPFAM" id="SSF81665">
    <property type="entry name" value="Calcium ATPase, transmembrane domain M"/>
    <property type="match status" value="1"/>
</dbReference>
<dbReference type="Gene3D" id="3.40.1110.10">
    <property type="entry name" value="Calcium-transporting ATPase, cytoplasmic domain N"/>
    <property type="match status" value="2"/>
</dbReference>
<dbReference type="GO" id="GO:0016887">
    <property type="term" value="F:ATP hydrolysis activity"/>
    <property type="evidence" value="ECO:0007669"/>
    <property type="project" value="InterPro"/>
</dbReference>
<keyword evidence="11" id="KW-1185">Reference proteome</keyword>
<dbReference type="InterPro" id="IPR036412">
    <property type="entry name" value="HAD-like_sf"/>
</dbReference>
<dbReference type="PROSITE" id="PS00154">
    <property type="entry name" value="ATPASE_E1_E2"/>
    <property type="match status" value="1"/>
</dbReference>
<evidence type="ECO:0000256" key="2">
    <source>
        <dbReference type="ARBA" id="ARBA00022692"/>
    </source>
</evidence>
<dbReference type="InterPro" id="IPR023298">
    <property type="entry name" value="ATPase_P-typ_TM_dom_sf"/>
</dbReference>
<feature type="transmembrane region" description="Helical" evidence="8">
    <location>
        <begin position="54"/>
        <end position="80"/>
    </location>
</feature>
<dbReference type="SFLD" id="SFLDS00003">
    <property type="entry name" value="Haloacid_Dehalogenase"/>
    <property type="match status" value="1"/>
</dbReference>
<dbReference type="NCBIfam" id="TIGR01494">
    <property type="entry name" value="ATPase_P-type"/>
    <property type="match status" value="2"/>
</dbReference>
<dbReference type="Pfam" id="PF00689">
    <property type="entry name" value="Cation_ATPase_C"/>
    <property type="match status" value="1"/>
</dbReference>
<dbReference type="InterPro" id="IPR008250">
    <property type="entry name" value="ATPase_P-typ_transduc_dom_A_sf"/>
</dbReference>
<evidence type="ECO:0000259" key="9">
    <source>
        <dbReference type="SMART" id="SM00831"/>
    </source>
</evidence>
<feature type="transmembrane region" description="Helical" evidence="8">
    <location>
        <begin position="792"/>
        <end position="812"/>
    </location>
</feature>
<sequence length="852" mass="95610">MSKKRTFEYIRHTVTMPEKINIPKHFKGLNDLEVTESREQFGSNTQTQKPKYHWWIALLELFKEPMLLLLISVAIIYFILDQNSEAWFMLIAVIAVSGISFYQDNRSRKALEALEALNEPLTTVLRNGAIKQIPTSEIVVKDLVIVEEGNLINADGEILHSNDFSVNESSLTGEAYSVFKSEKTEDRKIFSGTLVASGLAVFKVTEIGTETVLGKLGASLINIREEATPLQEQIERFVKKMAYIGIAVFILVWAVYFWKTRDILHSLLKGLTLAMSILPEEIPVAFTTFMALGSWRLMQEGIIVKKTRTVETLGSATVICTDKTGTLTENKMSLQAVYALANNKLTQEGDWNDSEIQKVITMAMWASEPVPFDPMEKTLHQVYEKITQSDDRTSFQMFHEYPLDGKPPMMTHLFQNNHGERIIAAKGAPEALLASSTLNEAQRQQVLLVSDELAAQGFRLLGVGFSDFKGMDFPKTQQEFTFHFVGLIAFYDPPKENISHVIRQFYDAGIKVKVVTGDNNITTRAIAKKAGIPEADAFINGADLMQLNESELITTIHNTTLLTRMFPEAKLTIVNALKKDHQVVAMVGDGVNDGPALKASHIGIAMGKKGTEIAKSAADIILIDDDLSKMITAVAAGRRIYANIKKAVQYIVSIHIPIILTVSLPLFLGWQYPDIFTPVHVIFLELVMGPMCSIVYENEPIEKNSMQLPPRAMGTTFLSFKEMSISILQGLAITIGILFMYQYSAHLYENEQITRTMVFTTLVFANSILSLTNRSFLYSIFTTLKYKNNMIYTLNVITLSMLALILYLPPVASFFKVVPLSVSQLGYCIVTSGISVLWIELLKWRRRKRILK</sequence>
<feature type="transmembrane region" description="Helical" evidence="8">
    <location>
        <begin position="647"/>
        <end position="669"/>
    </location>
</feature>
<keyword evidence="7 8" id="KW-0472">Membrane</keyword>
<dbReference type="AlphaFoldDB" id="A0A562LMV6"/>
<dbReference type="Gene3D" id="2.70.150.10">
    <property type="entry name" value="Calcium-transporting ATPase, cytoplasmic transduction domain A"/>
    <property type="match status" value="1"/>
</dbReference>
<dbReference type="Gene3D" id="3.40.50.1000">
    <property type="entry name" value="HAD superfamily/HAD-like"/>
    <property type="match status" value="2"/>
</dbReference>
<dbReference type="SUPFAM" id="SSF81660">
    <property type="entry name" value="Metal cation-transporting ATPase, ATP-binding domain N"/>
    <property type="match status" value="1"/>
</dbReference>
<dbReference type="GO" id="GO:0005524">
    <property type="term" value="F:ATP binding"/>
    <property type="evidence" value="ECO:0007669"/>
    <property type="project" value="UniProtKB-KW"/>
</dbReference>
<feature type="transmembrane region" description="Helical" evidence="8">
    <location>
        <begin position="241"/>
        <end position="258"/>
    </location>
</feature>
<feature type="transmembrane region" description="Helical" evidence="8">
    <location>
        <begin position="717"/>
        <end position="741"/>
    </location>
</feature>
<dbReference type="PRINTS" id="PR00119">
    <property type="entry name" value="CATATPASE"/>
</dbReference>
<keyword evidence="2 8" id="KW-0812">Transmembrane</keyword>
<dbReference type="InterPro" id="IPR023214">
    <property type="entry name" value="HAD_sf"/>
</dbReference>
<dbReference type="PANTHER" id="PTHR42861">
    <property type="entry name" value="CALCIUM-TRANSPORTING ATPASE"/>
    <property type="match status" value="1"/>
</dbReference>
<dbReference type="Proteomes" id="UP000319848">
    <property type="component" value="Unassembled WGS sequence"/>
</dbReference>
<keyword evidence="5" id="KW-1278">Translocase</keyword>
<dbReference type="SFLD" id="SFLDF00027">
    <property type="entry name" value="p-type_atpase"/>
    <property type="match status" value="1"/>
</dbReference>
<feature type="transmembrane region" description="Helical" evidence="8">
    <location>
        <begin position="278"/>
        <end position="298"/>
    </location>
</feature>
<evidence type="ECO:0000256" key="4">
    <source>
        <dbReference type="ARBA" id="ARBA00022840"/>
    </source>
</evidence>
<dbReference type="InterPro" id="IPR004014">
    <property type="entry name" value="ATPase_P-typ_cation-transptr_N"/>
</dbReference>
<dbReference type="InterPro" id="IPR044492">
    <property type="entry name" value="P_typ_ATPase_HD_dom"/>
</dbReference>
<evidence type="ECO:0000313" key="10">
    <source>
        <dbReference type="EMBL" id="TWI08969.1"/>
    </source>
</evidence>
<dbReference type="SUPFAM" id="SSF81653">
    <property type="entry name" value="Calcium ATPase, transduction domain A"/>
    <property type="match status" value="1"/>
</dbReference>
<evidence type="ECO:0000256" key="5">
    <source>
        <dbReference type="ARBA" id="ARBA00022967"/>
    </source>
</evidence>
<dbReference type="Pfam" id="PF00122">
    <property type="entry name" value="E1-E2_ATPase"/>
    <property type="match status" value="1"/>
</dbReference>
<keyword evidence="6 8" id="KW-1133">Transmembrane helix</keyword>
<name>A0A562LMV6_9FLAO</name>
<dbReference type="GO" id="GO:0016020">
    <property type="term" value="C:membrane"/>
    <property type="evidence" value="ECO:0007669"/>
    <property type="project" value="UniProtKB-SubCell"/>
</dbReference>
<dbReference type="InterPro" id="IPR018303">
    <property type="entry name" value="ATPase_P-typ_P_site"/>
</dbReference>
<feature type="transmembrane region" description="Helical" evidence="8">
    <location>
        <begin position="86"/>
        <end position="102"/>
    </location>
</feature>
<dbReference type="Pfam" id="PF00702">
    <property type="entry name" value="Hydrolase"/>
    <property type="match status" value="1"/>
</dbReference>
<dbReference type="InterPro" id="IPR059000">
    <property type="entry name" value="ATPase_P-type_domA"/>
</dbReference>
<dbReference type="EMBL" id="VLKQ01000014">
    <property type="protein sequence ID" value="TWI08969.1"/>
    <property type="molecule type" value="Genomic_DNA"/>
</dbReference>
<dbReference type="SUPFAM" id="SSF56784">
    <property type="entry name" value="HAD-like"/>
    <property type="match status" value="1"/>
</dbReference>
<dbReference type="SMART" id="SM00831">
    <property type="entry name" value="Cation_ATPase_N"/>
    <property type="match status" value="1"/>
</dbReference>
<feature type="transmembrane region" description="Helical" evidence="8">
    <location>
        <begin position="675"/>
        <end position="696"/>
    </location>
</feature>
<evidence type="ECO:0000256" key="1">
    <source>
        <dbReference type="ARBA" id="ARBA00004141"/>
    </source>
</evidence>
<dbReference type="PRINTS" id="PR00120">
    <property type="entry name" value="HATPASE"/>
</dbReference>
<feature type="transmembrane region" description="Helical" evidence="8">
    <location>
        <begin position="753"/>
        <end position="771"/>
    </location>
</feature>
<comment type="subcellular location">
    <subcellularLocation>
        <location evidence="1">Membrane</location>
        <topology evidence="1">Multi-pass membrane protein</topology>
    </subcellularLocation>
</comment>
<dbReference type="Pfam" id="PF00690">
    <property type="entry name" value="Cation_ATPase_N"/>
    <property type="match status" value="1"/>
</dbReference>
<dbReference type="InterPro" id="IPR023299">
    <property type="entry name" value="ATPase_P-typ_cyto_dom_N"/>
</dbReference>
<dbReference type="Gene3D" id="1.20.1110.10">
    <property type="entry name" value="Calcium-transporting ATPase, transmembrane domain"/>
    <property type="match status" value="2"/>
</dbReference>
<comment type="caution">
    <text evidence="10">The sequence shown here is derived from an EMBL/GenBank/DDBJ whole genome shotgun (WGS) entry which is preliminary data.</text>
</comment>
<protein>
    <submittedName>
        <fullName evidence="10">Ca2+-transporting ATPase</fullName>
    </submittedName>
</protein>
<dbReference type="InterPro" id="IPR006068">
    <property type="entry name" value="ATPase_P-typ_cation-transptr_C"/>
</dbReference>
<organism evidence="10 11">
    <name type="scientific">Flavobacterium cauense R2A-7</name>
    <dbReference type="NCBI Taxonomy" id="1341154"/>
    <lineage>
        <taxon>Bacteria</taxon>
        <taxon>Pseudomonadati</taxon>
        <taxon>Bacteroidota</taxon>
        <taxon>Flavobacteriia</taxon>
        <taxon>Flavobacteriales</taxon>
        <taxon>Flavobacteriaceae</taxon>
        <taxon>Flavobacterium</taxon>
    </lineage>
</organism>
<feature type="domain" description="Cation-transporting P-type ATPase N-terminal" evidence="9">
    <location>
        <begin position="10"/>
        <end position="82"/>
    </location>
</feature>
<keyword evidence="4" id="KW-0067">ATP-binding</keyword>
<keyword evidence="3" id="KW-0547">Nucleotide-binding</keyword>
<evidence type="ECO:0000313" key="11">
    <source>
        <dbReference type="Proteomes" id="UP000319848"/>
    </source>
</evidence>
<dbReference type="SFLD" id="SFLDG00002">
    <property type="entry name" value="C1.7:_P-type_atpase_like"/>
    <property type="match status" value="1"/>
</dbReference>
<dbReference type="STRING" id="1341154.FCR2A7T_06190"/>
<feature type="transmembrane region" description="Helical" evidence="8">
    <location>
        <begin position="824"/>
        <end position="842"/>
    </location>
</feature>
<evidence type="ECO:0000256" key="6">
    <source>
        <dbReference type="ARBA" id="ARBA00022989"/>
    </source>
</evidence>